<reference evidence="2" key="1">
    <citation type="submission" date="2019-08" db="EMBL/GenBank/DDBJ databases">
        <authorList>
            <person name="Kucharzyk K."/>
            <person name="Murdoch R.W."/>
            <person name="Higgins S."/>
            <person name="Loffler F."/>
        </authorList>
    </citation>
    <scope>NUCLEOTIDE SEQUENCE</scope>
</reference>
<dbReference type="InterPro" id="IPR040751">
    <property type="entry name" value="SbsC_C"/>
</dbReference>
<sequence length="142" mass="14628">MVDGSVAQPVMANPYSAEKIPLSEAYAVSLFFHYGTKCVMDDLILYYATAAGVTVSSAAGTTTGKTALTVDPVSAGTGRSFVYKTAATVTMPKVGENLTSWTAWNGTDEITATTGNQIVVAIVDSTSRLCKMAGSATVAAKA</sequence>
<name>A0A645AVJ0_9ZZZZ</name>
<accession>A0A645AVJ0</accession>
<organism evidence="2">
    <name type="scientific">bioreactor metagenome</name>
    <dbReference type="NCBI Taxonomy" id="1076179"/>
    <lineage>
        <taxon>unclassified sequences</taxon>
        <taxon>metagenomes</taxon>
        <taxon>ecological metagenomes</taxon>
    </lineage>
</organism>
<comment type="caution">
    <text evidence="2">The sequence shown here is derived from an EMBL/GenBank/DDBJ whole genome shotgun (WGS) entry which is preliminary data.</text>
</comment>
<proteinExistence type="predicted"/>
<dbReference type="AlphaFoldDB" id="A0A645AVJ0"/>
<dbReference type="EMBL" id="VSSQ01015926">
    <property type="protein sequence ID" value="MPM56778.1"/>
    <property type="molecule type" value="Genomic_DNA"/>
</dbReference>
<gene>
    <name evidence="2" type="ORF">SDC9_103593</name>
</gene>
<feature type="domain" description="S-layer protein SbsC C-terminal" evidence="1">
    <location>
        <begin position="59"/>
        <end position="130"/>
    </location>
</feature>
<protein>
    <recommendedName>
        <fullName evidence="1">S-layer protein SbsC C-terminal domain-containing protein</fullName>
    </recommendedName>
</protein>
<evidence type="ECO:0000259" key="1">
    <source>
        <dbReference type="Pfam" id="PF18316"/>
    </source>
</evidence>
<dbReference type="Pfam" id="PF18316">
    <property type="entry name" value="S-l_SbsC_C"/>
    <property type="match status" value="1"/>
</dbReference>
<evidence type="ECO:0000313" key="2">
    <source>
        <dbReference type="EMBL" id="MPM56778.1"/>
    </source>
</evidence>